<evidence type="ECO:0000313" key="2">
    <source>
        <dbReference type="Proteomes" id="UP000317704"/>
    </source>
</evidence>
<dbReference type="EMBL" id="MN062704">
    <property type="protein sequence ID" value="QDP44164.1"/>
    <property type="molecule type" value="Genomic_DNA"/>
</dbReference>
<sequence length="61" mass="7179">MFSASWGVHVVFRPEHRWAMKLFEQPAYRPRRDIENPCICMIARSVSADFSLIQLPFGQRV</sequence>
<dbReference type="RefSeq" id="YP_010103749.1">
    <property type="nucleotide sequence ID" value="NC_055811.1"/>
</dbReference>
<evidence type="ECO:0000313" key="1">
    <source>
        <dbReference type="EMBL" id="QDP44164.1"/>
    </source>
</evidence>
<name>A0A516KR41_9CAUD</name>
<dbReference type="Proteomes" id="UP000317704">
    <property type="component" value="Segment"/>
</dbReference>
<keyword evidence="2" id="KW-1185">Reference proteome</keyword>
<accession>A0A516KR41</accession>
<proteinExistence type="predicted"/>
<protein>
    <submittedName>
        <fullName evidence="1">Uncharacterized protein</fullName>
    </submittedName>
</protein>
<dbReference type="KEGG" id="vg:65121648"/>
<dbReference type="GeneID" id="65121648"/>
<organism evidence="1 2">
    <name type="scientific">Gordonia phage JuJu</name>
    <dbReference type="NCBI Taxonomy" id="2590929"/>
    <lineage>
        <taxon>Viruses</taxon>
        <taxon>Duplodnaviria</taxon>
        <taxon>Heunggongvirae</taxon>
        <taxon>Uroviricota</taxon>
        <taxon>Caudoviricetes</taxon>
        <taxon>Jujuvirus</taxon>
        <taxon>Jujuvirus juju</taxon>
    </lineage>
</organism>
<reference evidence="1 2" key="1">
    <citation type="submission" date="2019-06" db="EMBL/GenBank/DDBJ databases">
        <authorList>
            <person name="English H.B."/>
            <person name="Fox B.C."/>
            <person name="Houston B.M."/>
            <person name="Koller H.E."/>
            <person name="Salsman M.A."/>
            <person name="Teasley B.R."/>
            <person name="Vandoros E."/>
            <person name="Korey C.A."/>
            <person name="Tolsma S."/>
            <person name="Caruso S.M."/>
            <person name="Garlena R.A."/>
            <person name="Russell D.A."/>
            <person name="Pope W.H."/>
            <person name="Jacobs-Se D."/>
            <person name="Hatfull G.F."/>
        </authorList>
    </citation>
    <scope>NUCLEOTIDE SEQUENCE [LARGE SCALE GENOMIC DNA]</scope>
</reference>
<gene>
    <name evidence="1" type="primary">48</name>
    <name evidence="1" type="ORF">SEA_JUJU_48</name>
</gene>